<dbReference type="EMBL" id="AEDR01000043">
    <property type="protein sequence ID" value="EFL55706.1"/>
    <property type="molecule type" value="Genomic_DNA"/>
</dbReference>
<dbReference type="RefSeq" id="WP_005378181.1">
    <property type="nucleotide sequence ID" value="NZ_AEDR01000043.1"/>
</dbReference>
<evidence type="ECO:0000256" key="4">
    <source>
        <dbReference type="ARBA" id="ARBA00023172"/>
    </source>
</evidence>
<sequence>MKRRSNGEGSIYHDKIRNHYVLRLSYKDPLGVRKRKHIYGATAAEAKEKAIAWKETNLSKENALALNPLINEWIKEWLTTYVKNSVRPATYKVYKVTLAPIQKAFQGRRLDQLDPTQLQNFFNDQLIHGGHNQKGLSPYTVRNQRRYFAHCIDTALKLGLTTKNPVRLTKSPKQTKAENHPLSQYEAHNLLQQAQDELEAAHSGPIDRLMTTSDLYIGVYIALETGMRLGEIMALRWGDIVLDSYITVQRSKSEIKEQNITLPKTGVGRKIQISQRLVNALTQHRAIQSNYKKELLGYYQDDHHIIGGLQGNGYHARHYSSRLFKKLSQRAGIHRRVRFHDLRHTHATLLLLAGVNPKIVQERLGHASINVTLDIYSHVALADQAVAINALDRLNL</sequence>
<proteinExistence type="inferred from homology"/>
<accession>E1L7N9</accession>
<reference evidence="6 7" key="1">
    <citation type="submission" date="2010-08" db="EMBL/GenBank/DDBJ databases">
        <authorList>
            <person name="Durkin A.S."/>
            <person name="Madupu R."/>
            <person name="Torralba M."/>
            <person name="Gillis M."/>
            <person name="Methe B."/>
            <person name="Sutton G."/>
            <person name="Nelson K.E."/>
        </authorList>
    </citation>
    <scope>NUCLEOTIDE SEQUENCE [LARGE SCALE GENOMIC DNA]</scope>
    <source>
        <strain evidence="6 7">ACS-049-V-Sch6</strain>
    </source>
</reference>
<evidence type="ECO:0000256" key="2">
    <source>
        <dbReference type="ARBA" id="ARBA00022908"/>
    </source>
</evidence>
<evidence type="ECO:0000256" key="1">
    <source>
        <dbReference type="ARBA" id="ARBA00008857"/>
    </source>
</evidence>
<dbReference type="AlphaFoldDB" id="E1L7N9"/>
<dbReference type="InterPro" id="IPR010998">
    <property type="entry name" value="Integrase_recombinase_N"/>
</dbReference>
<keyword evidence="4" id="KW-0233">DNA recombination</keyword>
<gene>
    <name evidence="6" type="ORF">HMPREF9321_1719</name>
</gene>
<evidence type="ECO:0000313" key="6">
    <source>
        <dbReference type="EMBL" id="EFL55706.1"/>
    </source>
</evidence>
<dbReference type="GO" id="GO:0003677">
    <property type="term" value="F:DNA binding"/>
    <property type="evidence" value="ECO:0007669"/>
    <property type="project" value="UniProtKB-KW"/>
</dbReference>
<dbReference type="InterPro" id="IPR050090">
    <property type="entry name" value="Tyrosine_recombinase_XerCD"/>
</dbReference>
<dbReference type="InterPro" id="IPR011010">
    <property type="entry name" value="DNA_brk_join_enz"/>
</dbReference>
<dbReference type="eggNOG" id="COG0582">
    <property type="taxonomic scope" value="Bacteria"/>
</dbReference>
<dbReference type="Gene3D" id="1.10.150.130">
    <property type="match status" value="1"/>
</dbReference>
<organism evidence="6 7">
    <name type="scientific">Veillonella atypica ACS-049-V-Sch6</name>
    <dbReference type="NCBI Taxonomy" id="866776"/>
    <lineage>
        <taxon>Bacteria</taxon>
        <taxon>Bacillati</taxon>
        <taxon>Bacillota</taxon>
        <taxon>Negativicutes</taxon>
        <taxon>Veillonellales</taxon>
        <taxon>Veillonellaceae</taxon>
        <taxon>Veillonella</taxon>
    </lineage>
</organism>
<feature type="domain" description="Tyr recombinase" evidence="5">
    <location>
        <begin position="177"/>
        <end position="389"/>
    </location>
</feature>
<dbReference type="Pfam" id="PF14659">
    <property type="entry name" value="Phage_int_SAM_3"/>
    <property type="match status" value="1"/>
</dbReference>
<dbReference type="PANTHER" id="PTHR30349:SF41">
    <property type="entry name" value="INTEGRASE_RECOMBINASE PROTEIN MJ0367-RELATED"/>
    <property type="match status" value="1"/>
</dbReference>
<dbReference type="Gene3D" id="1.10.443.10">
    <property type="entry name" value="Intergrase catalytic core"/>
    <property type="match status" value="1"/>
</dbReference>
<dbReference type="InterPro" id="IPR002104">
    <property type="entry name" value="Integrase_catalytic"/>
</dbReference>
<protein>
    <submittedName>
        <fullName evidence="6">Site-specific recombinase, phage integrase family</fullName>
    </submittedName>
</protein>
<dbReference type="Proteomes" id="UP000004211">
    <property type="component" value="Unassembled WGS sequence"/>
</dbReference>
<dbReference type="InterPro" id="IPR004107">
    <property type="entry name" value="Integrase_SAM-like_N"/>
</dbReference>
<evidence type="ECO:0000313" key="7">
    <source>
        <dbReference type="Proteomes" id="UP000004211"/>
    </source>
</evidence>
<keyword evidence="2" id="KW-0229">DNA integration</keyword>
<dbReference type="PROSITE" id="PS51898">
    <property type="entry name" value="TYR_RECOMBINASE"/>
    <property type="match status" value="1"/>
</dbReference>
<evidence type="ECO:0000256" key="3">
    <source>
        <dbReference type="ARBA" id="ARBA00023125"/>
    </source>
</evidence>
<dbReference type="Pfam" id="PF00589">
    <property type="entry name" value="Phage_integrase"/>
    <property type="match status" value="1"/>
</dbReference>
<dbReference type="CDD" id="cd01189">
    <property type="entry name" value="INT_ICEBs1_C_like"/>
    <property type="match status" value="1"/>
</dbReference>
<dbReference type="GO" id="GO:0006310">
    <property type="term" value="P:DNA recombination"/>
    <property type="evidence" value="ECO:0007669"/>
    <property type="project" value="UniProtKB-KW"/>
</dbReference>
<dbReference type="SUPFAM" id="SSF56349">
    <property type="entry name" value="DNA breaking-rejoining enzymes"/>
    <property type="match status" value="1"/>
</dbReference>
<keyword evidence="3" id="KW-0238">DNA-binding</keyword>
<comment type="similarity">
    <text evidence="1">Belongs to the 'phage' integrase family.</text>
</comment>
<name>E1L7N9_9FIRM</name>
<comment type="caution">
    <text evidence="6">The sequence shown here is derived from an EMBL/GenBank/DDBJ whole genome shotgun (WGS) entry which is preliminary data.</text>
</comment>
<evidence type="ECO:0000259" key="5">
    <source>
        <dbReference type="PROSITE" id="PS51898"/>
    </source>
</evidence>
<dbReference type="PANTHER" id="PTHR30349">
    <property type="entry name" value="PHAGE INTEGRASE-RELATED"/>
    <property type="match status" value="1"/>
</dbReference>
<dbReference type="InterPro" id="IPR013762">
    <property type="entry name" value="Integrase-like_cat_sf"/>
</dbReference>
<dbReference type="GO" id="GO:0015074">
    <property type="term" value="P:DNA integration"/>
    <property type="evidence" value="ECO:0007669"/>
    <property type="project" value="UniProtKB-KW"/>
</dbReference>